<dbReference type="EMBL" id="KV014984">
    <property type="protein sequence ID" value="KZV21038.1"/>
    <property type="molecule type" value="Genomic_DNA"/>
</dbReference>
<dbReference type="Proteomes" id="UP000250235">
    <property type="component" value="Unassembled WGS sequence"/>
</dbReference>
<name>A0A2Z7AI72_9LAMI</name>
<evidence type="ECO:0000313" key="3">
    <source>
        <dbReference type="Proteomes" id="UP000250235"/>
    </source>
</evidence>
<gene>
    <name evidence="2" type="ORF">F511_09292</name>
</gene>
<evidence type="ECO:0000313" key="2">
    <source>
        <dbReference type="EMBL" id="KZV21038.1"/>
    </source>
</evidence>
<reference evidence="2 3" key="1">
    <citation type="journal article" date="2015" name="Proc. Natl. Acad. Sci. U.S.A.">
        <title>The resurrection genome of Boea hygrometrica: A blueprint for survival of dehydration.</title>
        <authorList>
            <person name="Xiao L."/>
            <person name="Yang G."/>
            <person name="Zhang L."/>
            <person name="Yang X."/>
            <person name="Zhao S."/>
            <person name="Ji Z."/>
            <person name="Zhou Q."/>
            <person name="Hu M."/>
            <person name="Wang Y."/>
            <person name="Chen M."/>
            <person name="Xu Y."/>
            <person name="Jin H."/>
            <person name="Xiao X."/>
            <person name="Hu G."/>
            <person name="Bao F."/>
            <person name="Hu Y."/>
            <person name="Wan P."/>
            <person name="Li L."/>
            <person name="Deng X."/>
            <person name="Kuang T."/>
            <person name="Xiang C."/>
            <person name="Zhu J.K."/>
            <person name="Oliver M.J."/>
            <person name="He Y."/>
        </authorList>
    </citation>
    <scope>NUCLEOTIDE SEQUENCE [LARGE SCALE GENOMIC DNA]</scope>
    <source>
        <strain evidence="3">cv. XS01</strain>
    </source>
</reference>
<keyword evidence="3" id="KW-1185">Reference proteome</keyword>
<organism evidence="2 3">
    <name type="scientific">Dorcoceras hygrometricum</name>
    <dbReference type="NCBI Taxonomy" id="472368"/>
    <lineage>
        <taxon>Eukaryota</taxon>
        <taxon>Viridiplantae</taxon>
        <taxon>Streptophyta</taxon>
        <taxon>Embryophyta</taxon>
        <taxon>Tracheophyta</taxon>
        <taxon>Spermatophyta</taxon>
        <taxon>Magnoliopsida</taxon>
        <taxon>eudicotyledons</taxon>
        <taxon>Gunneridae</taxon>
        <taxon>Pentapetalae</taxon>
        <taxon>asterids</taxon>
        <taxon>lamiids</taxon>
        <taxon>Lamiales</taxon>
        <taxon>Gesneriaceae</taxon>
        <taxon>Didymocarpoideae</taxon>
        <taxon>Trichosporeae</taxon>
        <taxon>Loxocarpinae</taxon>
        <taxon>Dorcoceras</taxon>
    </lineage>
</organism>
<feature type="compositionally biased region" description="Basic and acidic residues" evidence="1">
    <location>
        <begin position="10"/>
        <end position="23"/>
    </location>
</feature>
<sequence length="167" mass="18749">MGPISNIDPKISRAARDRPEQNPRRNQPSRHLWSFAGATAPHEKSRRQRKTPRQARRTAARNVARLERRPVAAHGDAHRLPEIFQWRNIGSATVQHRRANMHEPAHRHSATIAQGCWIVARPTVEIQARCGTTSHDTRRYSIGHHALDRASGRAPCAASAKASRALI</sequence>
<proteinExistence type="predicted"/>
<protein>
    <submittedName>
        <fullName evidence="2">Uncharacterized protein</fullName>
    </submittedName>
</protein>
<evidence type="ECO:0000256" key="1">
    <source>
        <dbReference type="SAM" id="MobiDB-lite"/>
    </source>
</evidence>
<dbReference type="AlphaFoldDB" id="A0A2Z7AI72"/>
<accession>A0A2Z7AI72</accession>
<feature type="region of interest" description="Disordered" evidence="1">
    <location>
        <begin position="1"/>
        <end position="61"/>
    </location>
</feature>
<feature type="compositionally biased region" description="Basic residues" evidence="1">
    <location>
        <begin position="44"/>
        <end position="59"/>
    </location>
</feature>